<dbReference type="GO" id="GO:0007131">
    <property type="term" value="P:reciprocal meiotic recombination"/>
    <property type="evidence" value="ECO:0007669"/>
    <property type="project" value="TreeGrafter"/>
</dbReference>
<dbReference type="GO" id="GO:0003690">
    <property type="term" value="F:double-stranded DNA binding"/>
    <property type="evidence" value="ECO:0007669"/>
    <property type="project" value="TreeGrafter"/>
</dbReference>
<dbReference type="InterPro" id="IPR027417">
    <property type="entry name" value="P-loop_NTPase"/>
</dbReference>
<sequence>MVEENIGEEEILHGPFHVEKLQELVMLKLIRSLKLVPSGFTSASQLHAQRQEIIQITSGSRELDKVLEGGIETGSITELYGVVPDPRKWLGMGQGGGSSLSNRGGTRAVYGLGYIAYNFVIGAYSYWGPKAGYAIYHMAKAVQDLEIQNIIFDLVM</sequence>
<dbReference type="GO" id="GO:0000730">
    <property type="term" value="P:DNA recombinase assembly"/>
    <property type="evidence" value="ECO:0007669"/>
    <property type="project" value="TreeGrafter"/>
</dbReference>
<dbReference type="GO" id="GO:0000150">
    <property type="term" value="F:DNA strand exchange activity"/>
    <property type="evidence" value="ECO:0007669"/>
    <property type="project" value="TreeGrafter"/>
</dbReference>
<gene>
    <name evidence="2" type="ORF">C5167_044003</name>
</gene>
<dbReference type="InterPro" id="IPR013632">
    <property type="entry name" value="Rad51_C"/>
</dbReference>
<protein>
    <recommendedName>
        <fullName evidence="1">Rad51-like C-terminal domain-containing protein</fullName>
    </recommendedName>
</protein>
<dbReference type="PANTHER" id="PTHR22942">
    <property type="entry name" value="RECA/RAD51/RADA DNA STRAND-PAIRING FAMILY MEMBER"/>
    <property type="match status" value="1"/>
</dbReference>
<organism evidence="2 3">
    <name type="scientific">Papaver somniferum</name>
    <name type="common">Opium poppy</name>
    <dbReference type="NCBI Taxonomy" id="3469"/>
    <lineage>
        <taxon>Eukaryota</taxon>
        <taxon>Viridiplantae</taxon>
        <taxon>Streptophyta</taxon>
        <taxon>Embryophyta</taxon>
        <taxon>Tracheophyta</taxon>
        <taxon>Spermatophyta</taxon>
        <taxon>Magnoliopsida</taxon>
        <taxon>Ranunculales</taxon>
        <taxon>Papaveraceae</taxon>
        <taxon>Papaveroideae</taxon>
        <taxon>Papaver</taxon>
    </lineage>
</organism>
<name>A0A4Y7LAX7_PAPSO</name>
<dbReference type="Proteomes" id="UP000316621">
    <property type="component" value="Chromosome 10"/>
</dbReference>
<dbReference type="STRING" id="3469.A0A4Y7LAX7"/>
<dbReference type="GO" id="GO:0006312">
    <property type="term" value="P:mitotic recombination"/>
    <property type="evidence" value="ECO:0007669"/>
    <property type="project" value="TreeGrafter"/>
</dbReference>
<dbReference type="GO" id="GO:0000794">
    <property type="term" value="C:condensed nuclear chromosome"/>
    <property type="evidence" value="ECO:0007669"/>
    <property type="project" value="TreeGrafter"/>
</dbReference>
<keyword evidence="3" id="KW-1185">Reference proteome</keyword>
<reference evidence="2 3" key="1">
    <citation type="journal article" date="2018" name="Science">
        <title>The opium poppy genome and morphinan production.</title>
        <authorList>
            <person name="Guo L."/>
            <person name="Winzer T."/>
            <person name="Yang X."/>
            <person name="Li Y."/>
            <person name="Ning Z."/>
            <person name="He Z."/>
            <person name="Teodor R."/>
            <person name="Lu Y."/>
            <person name="Bowser T.A."/>
            <person name="Graham I.A."/>
            <person name="Ye K."/>
        </authorList>
    </citation>
    <scope>NUCLEOTIDE SEQUENCE [LARGE SCALE GENOMIC DNA]</scope>
    <source>
        <strain evidence="3">cv. HN1</strain>
        <tissue evidence="2">Leaves</tissue>
    </source>
</reference>
<dbReference type="Gramene" id="RZC81441">
    <property type="protein sequence ID" value="RZC81441"/>
    <property type="gene ID" value="C5167_044003"/>
</dbReference>
<dbReference type="GO" id="GO:0008094">
    <property type="term" value="F:ATP-dependent activity, acting on DNA"/>
    <property type="evidence" value="ECO:0007669"/>
    <property type="project" value="TreeGrafter"/>
</dbReference>
<evidence type="ECO:0000259" key="1">
    <source>
        <dbReference type="Pfam" id="PF08423"/>
    </source>
</evidence>
<dbReference type="PANTHER" id="PTHR22942:SF39">
    <property type="entry name" value="DNA REPAIR PROTEIN RAD51 HOMOLOG 1"/>
    <property type="match status" value="1"/>
</dbReference>
<dbReference type="Gene3D" id="3.40.50.300">
    <property type="entry name" value="P-loop containing nucleotide triphosphate hydrolases"/>
    <property type="match status" value="1"/>
</dbReference>
<feature type="domain" description="Rad51-like C-terminal" evidence="1">
    <location>
        <begin position="49"/>
        <end position="81"/>
    </location>
</feature>
<dbReference type="GO" id="GO:0042148">
    <property type="term" value="P:DNA strand invasion"/>
    <property type="evidence" value="ECO:0007669"/>
    <property type="project" value="TreeGrafter"/>
</dbReference>
<dbReference type="AlphaFoldDB" id="A0A4Y7LAX7"/>
<proteinExistence type="predicted"/>
<dbReference type="Pfam" id="PF08423">
    <property type="entry name" value="Rad51"/>
    <property type="match status" value="1"/>
</dbReference>
<accession>A0A4Y7LAX7</accession>
<dbReference type="EMBL" id="CM010724">
    <property type="protein sequence ID" value="RZC81441.1"/>
    <property type="molecule type" value="Genomic_DNA"/>
</dbReference>
<evidence type="ECO:0000313" key="2">
    <source>
        <dbReference type="EMBL" id="RZC81441.1"/>
    </source>
</evidence>
<dbReference type="GO" id="GO:0003697">
    <property type="term" value="F:single-stranded DNA binding"/>
    <property type="evidence" value="ECO:0007669"/>
    <property type="project" value="TreeGrafter"/>
</dbReference>
<dbReference type="GO" id="GO:0070192">
    <property type="term" value="P:chromosome organization involved in meiotic cell cycle"/>
    <property type="evidence" value="ECO:0007669"/>
    <property type="project" value="TreeGrafter"/>
</dbReference>
<evidence type="ECO:0000313" key="3">
    <source>
        <dbReference type="Proteomes" id="UP000316621"/>
    </source>
</evidence>